<dbReference type="KEGG" id="nia:A8C56_23430"/>
<dbReference type="Pfam" id="PF07715">
    <property type="entry name" value="Plug"/>
    <property type="match status" value="1"/>
</dbReference>
<dbReference type="Gene3D" id="2.170.130.10">
    <property type="entry name" value="TonB-dependent receptor, plug domain"/>
    <property type="match status" value="1"/>
</dbReference>
<evidence type="ECO:0000256" key="2">
    <source>
        <dbReference type="ARBA" id="ARBA00022448"/>
    </source>
</evidence>
<dbReference type="RefSeq" id="WP_067761171.1">
    <property type="nucleotide sequence ID" value="NZ_CP015772.1"/>
</dbReference>
<protein>
    <recommendedName>
        <fullName evidence="9">TonB-dependent receptor plug domain-containing protein</fullName>
    </recommendedName>
</protein>
<dbReference type="EMBL" id="CP015772">
    <property type="protein sequence ID" value="ANH83534.1"/>
    <property type="molecule type" value="Genomic_DNA"/>
</dbReference>
<feature type="signal peptide" evidence="8">
    <location>
        <begin position="1"/>
        <end position="20"/>
    </location>
</feature>
<keyword evidence="6 7" id="KW-0998">Cell outer membrane</keyword>
<dbReference type="InterPro" id="IPR037066">
    <property type="entry name" value="Plug_dom_sf"/>
</dbReference>
<dbReference type="NCBIfam" id="TIGR04057">
    <property type="entry name" value="SusC_RagA_signa"/>
    <property type="match status" value="1"/>
</dbReference>
<feature type="chain" id="PRO_5008390108" description="TonB-dependent receptor plug domain-containing protein" evidence="8">
    <location>
        <begin position="21"/>
        <end position="1073"/>
    </location>
</feature>
<dbReference type="InterPro" id="IPR023997">
    <property type="entry name" value="TonB-dep_OMP_SusC/RagA_CS"/>
</dbReference>
<dbReference type="AlphaFoldDB" id="A0A1A9IAF0"/>
<comment type="subcellular location">
    <subcellularLocation>
        <location evidence="1 7">Cell outer membrane</location>
        <topology evidence="1 7">Multi-pass membrane protein</topology>
    </subcellularLocation>
</comment>
<evidence type="ECO:0000256" key="1">
    <source>
        <dbReference type="ARBA" id="ARBA00004571"/>
    </source>
</evidence>
<dbReference type="FunFam" id="2.170.130.10:FF:000008">
    <property type="entry name" value="SusC/RagA family TonB-linked outer membrane protein"/>
    <property type="match status" value="1"/>
</dbReference>
<dbReference type="InterPro" id="IPR039426">
    <property type="entry name" value="TonB-dep_rcpt-like"/>
</dbReference>
<comment type="similarity">
    <text evidence="7">Belongs to the TonB-dependent receptor family.</text>
</comment>
<keyword evidence="5 7" id="KW-0472">Membrane</keyword>
<proteinExistence type="inferred from homology"/>
<reference evidence="10 11" key="1">
    <citation type="submission" date="2016-05" db="EMBL/GenBank/DDBJ databases">
        <title>Niabella ginsenosidivorans BS26 whole genome sequencing.</title>
        <authorList>
            <person name="Im W.T."/>
            <person name="Siddiqi M.Z."/>
        </authorList>
    </citation>
    <scope>NUCLEOTIDE SEQUENCE [LARGE SCALE GENOMIC DNA]</scope>
    <source>
        <strain evidence="10 11">BS26</strain>
    </source>
</reference>
<accession>A0A1A9IAF0</accession>
<dbReference type="InterPro" id="IPR023996">
    <property type="entry name" value="TonB-dep_OMP_SusC/RagA"/>
</dbReference>
<organism evidence="10 11">
    <name type="scientific">Niabella ginsenosidivorans</name>
    <dbReference type="NCBI Taxonomy" id="1176587"/>
    <lineage>
        <taxon>Bacteria</taxon>
        <taxon>Pseudomonadati</taxon>
        <taxon>Bacteroidota</taxon>
        <taxon>Chitinophagia</taxon>
        <taxon>Chitinophagales</taxon>
        <taxon>Chitinophagaceae</taxon>
        <taxon>Niabella</taxon>
    </lineage>
</organism>
<dbReference type="OrthoDB" id="9768177at2"/>
<dbReference type="NCBIfam" id="TIGR04056">
    <property type="entry name" value="OMP_RagA_SusC"/>
    <property type="match status" value="1"/>
</dbReference>
<dbReference type="PROSITE" id="PS52016">
    <property type="entry name" value="TONB_DEPENDENT_REC_3"/>
    <property type="match status" value="1"/>
</dbReference>
<dbReference type="InterPro" id="IPR012910">
    <property type="entry name" value="Plug_dom"/>
</dbReference>
<keyword evidence="8" id="KW-0732">Signal</keyword>
<evidence type="ECO:0000256" key="8">
    <source>
        <dbReference type="SAM" id="SignalP"/>
    </source>
</evidence>
<keyword evidence="4 7" id="KW-0812">Transmembrane</keyword>
<evidence type="ECO:0000256" key="6">
    <source>
        <dbReference type="ARBA" id="ARBA00023237"/>
    </source>
</evidence>
<dbReference type="SUPFAM" id="SSF49464">
    <property type="entry name" value="Carboxypeptidase regulatory domain-like"/>
    <property type="match status" value="1"/>
</dbReference>
<keyword evidence="3 7" id="KW-1134">Transmembrane beta strand</keyword>
<dbReference type="SUPFAM" id="SSF56935">
    <property type="entry name" value="Porins"/>
    <property type="match status" value="1"/>
</dbReference>
<evidence type="ECO:0000256" key="5">
    <source>
        <dbReference type="ARBA" id="ARBA00023136"/>
    </source>
</evidence>
<dbReference type="Pfam" id="PF13715">
    <property type="entry name" value="CarbopepD_reg_2"/>
    <property type="match status" value="1"/>
</dbReference>
<dbReference type="Proteomes" id="UP000077667">
    <property type="component" value="Chromosome"/>
</dbReference>
<evidence type="ECO:0000256" key="3">
    <source>
        <dbReference type="ARBA" id="ARBA00022452"/>
    </source>
</evidence>
<evidence type="ECO:0000313" key="10">
    <source>
        <dbReference type="EMBL" id="ANH83534.1"/>
    </source>
</evidence>
<dbReference type="InterPro" id="IPR036942">
    <property type="entry name" value="Beta-barrel_TonB_sf"/>
</dbReference>
<keyword evidence="2 7" id="KW-0813">Transport</keyword>
<feature type="domain" description="TonB-dependent receptor plug" evidence="9">
    <location>
        <begin position="114"/>
        <end position="221"/>
    </location>
</feature>
<evidence type="ECO:0000313" key="11">
    <source>
        <dbReference type="Proteomes" id="UP000077667"/>
    </source>
</evidence>
<evidence type="ECO:0000259" key="9">
    <source>
        <dbReference type="Pfam" id="PF07715"/>
    </source>
</evidence>
<dbReference type="InterPro" id="IPR008969">
    <property type="entry name" value="CarboxyPept-like_regulatory"/>
</dbReference>
<keyword evidence="11" id="KW-1185">Reference proteome</keyword>
<evidence type="ECO:0000256" key="7">
    <source>
        <dbReference type="PROSITE-ProRule" id="PRU01360"/>
    </source>
</evidence>
<dbReference type="Gene3D" id="2.40.170.20">
    <property type="entry name" value="TonB-dependent receptor, beta-barrel domain"/>
    <property type="match status" value="1"/>
</dbReference>
<dbReference type="GO" id="GO:0009279">
    <property type="term" value="C:cell outer membrane"/>
    <property type="evidence" value="ECO:0007669"/>
    <property type="project" value="UniProtKB-SubCell"/>
</dbReference>
<name>A0A1A9IAF0_9BACT</name>
<sequence length="1073" mass="117912">MRKVLLLCLSLQLISLVALAQGRIITGTVTDEDGKPVPNVTVSVTGSQTAVQTKQDGTYSIPVRAAREAELQFSSSGFIEQTVKVNGNEQNILLAKNIITSDDVVVIGYQTVKRKELTGSVSSVGAKQLKDIPINSAAEALNGRLAGVTATSAEGAPDAEVNVRVRGGISITGDNSPLYIVDGVQVDNALSTLSPQDIQSIDVLKDASATAIYGSRGANGVVIITTKSGRRGRTTVTYNGFIGVKQLPKTLDVLSPYDFVIYQSERSRGSSSDSTTFADQFGFTWDTLVNYKNVKPVDWQKEVLGRTGITQTHNLALSGGNKKIVYNFGYTFNNEKPIVINSKYTRNLLNFKADYTITKNLKAGIITRYMNQTVYGAGVSSNSGSSYSRLRNSVKYRPFLSANETLDTEDPYADPNVGNGLILVNPILLANSEYKKATTDAFNLTAYASYTILKNLSFKTTFGYNYNNVINRQFYDSLSPYAVIQDGRLPMINLDSTKTTTFINSNVLTYSLQKINNKHDISIILGEETVDIKTTHGIGMVGKYPVFTTPETAFSQQELGTPFVGYPSLNKARATYLSFFTRVNYGFMDKYLLSLNVRADGTSKFAPGNQWGYFPGGSFAWKIKNENFMKNARFIDDLKLRLGYGAIGNSRIADYLYITTFNQDGKYYYSVNNQNTNASYSPALVNPNLKWEALVNKNIGLDISLVKRIDLSIDYYINNSRDLLLSVPIDLTYGYSAQLQNIGKTQNKGVEIQLAAAIITKKDFSWNANFNISSNKNKILALGQGQDYFYPSPSWGVSGQPTDYIEKVGAPVGAMYGLVNDGFYKVSDFNYDASTSVYTLKPGVVSDAGIIGVVQPGSVKFRDLNNDGVVDLNNDRTIIGNPTPKFTGGLNQQFRYKNWDASIFVNFSYGNDIYNANKIEFTNGYTGNSNMLAIMSGRWKVVTADGQTAQWTDGTTVYGIPPDQLAALNANATIWQPIRGGGAFYPSTWAIEDGSFLRLNNITIGYSFSKEAIRNIKMKSLRLYLTANNLAVFTRYSGYDPEVSVRSSGLTPGLDYSAYPKSRMFIFGINATF</sequence>
<dbReference type="Gene3D" id="2.60.40.1120">
    <property type="entry name" value="Carboxypeptidase-like, regulatory domain"/>
    <property type="match status" value="1"/>
</dbReference>
<evidence type="ECO:0000256" key="4">
    <source>
        <dbReference type="ARBA" id="ARBA00022692"/>
    </source>
</evidence>
<dbReference type="STRING" id="1176587.A8C56_23430"/>
<gene>
    <name evidence="10" type="ORF">A8C56_23430</name>
</gene>